<dbReference type="AlphaFoldDB" id="A0AAX4P0U8"/>
<name>A0AAX4P0U8_9CHLO</name>
<accession>A0AAX4P0U8</accession>
<feature type="compositionally biased region" description="Basic and acidic residues" evidence="1">
    <location>
        <begin position="256"/>
        <end position="274"/>
    </location>
</feature>
<reference evidence="2 3" key="1">
    <citation type="submission" date="2024-03" db="EMBL/GenBank/DDBJ databases">
        <title>Complete genome sequence of the green alga Chloropicon roscoffensis RCC1871.</title>
        <authorList>
            <person name="Lemieux C."/>
            <person name="Pombert J.-F."/>
            <person name="Otis C."/>
            <person name="Turmel M."/>
        </authorList>
    </citation>
    <scope>NUCLEOTIDE SEQUENCE [LARGE SCALE GENOMIC DNA]</scope>
    <source>
        <strain evidence="2 3">RCC1871</strain>
    </source>
</reference>
<evidence type="ECO:0000256" key="1">
    <source>
        <dbReference type="SAM" id="MobiDB-lite"/>
    </source>
</evidence>
<gene>
    <name evidence="2" type="ORF">HKI87_02g15380</name>
</gene>
<dbReference type="Proteomes" id="UP001472866">
    <property type="component" value="Chromosome 02"/>
</dbReference>
<evidence type="ECO:0000313" key="2">
    <source>
        <dbReference type="EMBL" id="WZN60010.1"/>
    </source>
</evidence>
<protein>
    <submittedName>
        <fullName evidence="2">Uncharacterized protein</fullName>
    </submittedName>
</protein>
<feature type="region of interest" description="Disordered" evidence="1">
    <location>
        <begin position="238"/>
        <end position="274"/>
    </location>
</feature>
<evidence type="ECO:0000313" key="3">
    <source>
        <dbReference type="Proteomes" id="UP001472866"/>
    </source>
</evidence>
<keyword evidence="3" id="KW-1185">Reference proteome</keyword>
<sequence>MEGMEHTLPTCDPQTGKGDRDVPAADRGQAAEAPGGLHLARGGAPPPVPKMAGADSAKRRLRRNINQNLGRDYCWATEAATGQPCTSRSAEGSNLPYCERHRREGDGAIQVLDHPEDHGVGKIVVANIDLPKGYKFVYWGKRCRWRGCKGEDRALSFRANGGVIDPLNCEGQQLQFMACPGPSERSNTKCTDVCFGRTYDKQLIGREFETIEPVKRKHQLLQWYGSKDWFESRGIPRTNVGTAAYPAPQRKKRRRQEHEPRGHGEGDQKVTKLH</sequence>
<feature type="region of interest" description="Disordered" evidence="1">
    <location>
        <begin position="1"/>
        <end position="57"/>
    </location>
</feature>
<dbReference type="EMBL" id="CP151502">
    <property type="protein sequence ID" value="WZN60010.1"/>
    <property type="molecule type" value="Genomic_DNA"/>
</dbReference>
<organism evidence="2 3">
    <name type="scientific">Chloropicon roscoffensis</name>
    <dbReference type="NCBI Taxonomy" id="1461544"/>
    <lineage>
        <taxon>Eukaryota</taxon>
        <taxon>Viridiplantae</taxon>
        <taxon>Chlorophyta</taxon>
        <taxon>Chloropicophyceae</taxon>
        <taxon>Chloropicales</taxon>
        <taxon>Chloropicaceae</taxon>
        <taxon>Chloropicon</taxon>
    </lineage>
</organism>
<proteinExistence type="predicted"/>